<protein>
    <submittedName>
        <fullName evidence="8">RNA polymerase sigma24 factor</fullName>
    </submittedName>
</protein>
<dbReference type="NCBIfam" id="TIGR02983">
    <property type="entry name" value="SigE-fam_strep"/>
    <property type="match status" value="1"/>
</dbReference>
<dbReference type="NCBIfam" id="TIGR02937">
    <property type="entry name" value="sigma70-ECF"/>
    <property type="match status" value="1"/>
</dbReference>
<dbReference type="Pfam" id="PF04542">
    <property type="entry name" value="Sigma70_r2"/>
    <property type="match status" value="1"/>
</dbReference>
<accession>A0A8J3KAF2</accession>
<evidence type="ECO:0000313" key="8">
    <source>
        <dbReference type="EMBL" id="GIF93630.1"/>
    </source>
</evidence>
<evidence type="ECO:0000256" key="5">
    <source>
        <dbReference type="ARBA" id="ARBA00023163"/>
    </source>
</evidence>
<dbReference type="PANTHER" id="PTHR43133">
    <property type="entry name" value="RNA POLYMERASE ECF-TYPE SIGMA FACTO"/>
    <property type="match status" value="1"/>
</dbReference>
<dbReference type="InterPro" id="IPR014325">
    <property type="entry name" value="RNA_pol_sigma-E_actinobac"/>
</dbReference>
<feature type="domain" description="RNA polymerase sigma factor 70 region 4 type 2" evidence="7">
    <location>
        <begin position="135"/>
        <end position="187"/>
    </location>
</feature>
<dbReference type="Proteomes" id="UP000619293">
    <property type="component" value="Unassembled WGS sequence"/>
</dbReference>
<dbReference type="EMBL" id="BONG01000068">
    <property type="protein sequence ID" value="GIF93630.1"/>
    <property type="molecule type" value="Genomic_DNA"/>
</dbReference>
<dbReference type="InterPro" id="IPR014284">
    <property type="entry name" value="RNA_pol_sigma-70_dom"/>
</dbReference>
<dbReference type="SUPFAM" id="SSF88946">
    <property type="entry name" value="Sigma2 domain of RNA polymerase sigma factors"/>
    <property type="match status" value="1"/>
</dbReference>
<dbReference type="SUPFAM" id="SSF88659">
    <property type="entry name" value="Sigma3 and sigma4 domains of RNA polymerase sigma factors"/>
    <property type="match status" value="1"/>
</dbReference>
<proteinExistence type="inferred from homology"/>
<evidence type="ECO:0000259" key="6">
    <source>
        <dbReference type="Pfam" id="PF04542"/>
    </source>
</evidence>
<keyword evidence="3" id="KW-0731">Sigma factor</keyword>
<dbReference type="Gene3D" id="1.10.10.10">
    <property type="entry name" value="Winged helix-like DNA-binding domain superfamily/Winged helix DNA-binding domain"/>
    <property type="match status" value="1"/>
</dbReference>
<evidence type="ECO:0000313" key="9">
    <source>
        <dbReference type="Proteomes" id="UP000619293"/>
    </source>
</evidence>
<evidence type="ECO:0000256" key="4">
    <source>
        <dbReference type="ARBA" id="ARBA00023125"/>
    </source>
</evidence>
<organism evidence="8 9">
    <name type="scientific">Catellatospora chokoriensis</name>
    <dbReference type="NCBI Taxonomy" id="310353"/>
    <lineage>
        <taxon>Bacteria</taxon>
        <taxon>Bacillati</taxon>
        <taxon>Actinomycetota</taxon>
        <taxon>Actinomycetes</taxon>
        <taxon>Micromonosporales</taxon>
        <taxon>Micromonosporaceae</taxon>
        <taxon>Catellatospora</taxon>
    </lineage>
</organism>
<comment type="caution">
    <text evidence="8">The sequence shown here is derived from an EMBL/GenBank/DDBJ whole genome shotgun (WGS) entry which is preliminary data.</text>
</comment>
<reference evidence="8 9" key="1">
    <citation type="submission" date="2021-01" db="EMBL/GenBank/DDBJ databases">
        <title>Whole genome shotgun sequence of Catellatospora chokoriensis NBRC 107358.</title>
        <authorList>
            <person name="Komaki H."/>
            <person name="Tamura T."/>
        </authorList>
    </citation>
    <scope>NUCLEOTIDE SEQUENCE [LARGE SCALE GENOMIC DNA]</scope>
    <source>
        <strain evidence="8 9">NBRC 107358</strain>
    </source>
</reference>
<keyword evidence="5" id="KW-0804">Transcription</keyword>
<dbReference type="InterPro" id="IPR013325">
    <property type="entry name" value="RNA_pol_sigma_r2"/>
</dbReference>
<keyword evidence="4" id="KW-0238">DNA-binding</keyword>
<sequence>MPARKEAGCPQKVVADVQTFGRPRREEGERRCTVQDSEGADFTAFVADRAHALLKTAYALTGDRHAAEDLVQAALAKAFARWRRIEEPEPYLHKMIYNDFVSGWRHRRRRPEVAMSWLPEHAAEEHMESTTTLRLMMREALLSLPPRQRAVLILRYFEDLSVEETAQVLSCRRGTVASQANRALTKLRELVPALDLAPDLVEGRR</sequence>
<evidence type="ECO:0000256" key="2">
    <source>
        <dbReference type="ARBA" id="ARBA00023015"/>
    </source>
</evidence>
<dbReference type="Gene3D" id="1.10.1740.10">
    <property type="match status" value="1"/>
</dbReference>
<keyword evidence="2" id="KW-0805">Transcription regulation</keyword>
<dbReference type="InterPro" id="IPR039425">
    <property type="entry name" value="RNA_pol_sigma-70-like"/>
</dbReference>
<evidence type="ECO:0000256" key="3">
    <source>
        <dbReference type="ARBA" id="ARBA00023082"/>
    </source>
</evidence>
<name>A0A8J3KAF2_9ACTN</name>
<gene>
    <name evidence="8" type="ORF">Cch02nite_70740</name>
</gene>
<dbReference type="CDD" id="cd06171">
    <property type="entry name" value="Sigma70_r4"/>
    <property type="match status" value="1"/>
</dbReference>
<dbReference type="GO" id="GO:0003677">
    <property type="term" value="F:DNA binding"/>
    <property type="evidence" value="ECO:0007669"/>
    <property type="project" value="UniProtKB-KW"/>
</dbReference>
<dbReference type="GO" id="GO:0016987">
    <property type="term" value="F:sigma factor activity"/>
    <property type="evidence" value="ECO:0007669"/>
    <property type="project" value="UniProtKB-KW"/>
</dbReference>
<dbReference type="InterPro" id="IPR036388">
    <property type="entry name" value="WH-like_DNA-bd_sf"/>
</dbReference>
<dbReference type="AlphaFoldDB" id="A0A8J3KAF2"/>
<comment type="similarity">
    <text evidence="1">Belongs to the sigma-70 factor family. ECF subfamily.</text>
</comment>
<dbReference type="PANTHER" id="PTHR43133:SF50">
    <property type="entry name" value="ECF RNA POLYMERASE SIGMA FACTOR SIGM"/>
    <property type="match status" value="1"/>
</dbReference>
<dbReference type="InterPro" id="IPR007627">
    <property type="entry name" value="RNA_pol_sigma70_r2"/>
</dbReference>
<feature type="domain" description="RNA polymerase sigma-70 region 2" evidence="6">
    <location>
        <begin position="51"/>
        <end position="110"/>
    </location>
</feature>
<dbReference type="GO" id="GO:0006352">
    <property type="term" value="P:DNA-templated transcription initiation"/>
    <property type="evidence" value="ECO:0007669"/>
    <property type="project" value="InterPro"/>
</dbReference>
<evidence type="ECO:0000256" key="1">
    <source>
        <dbReference type="ARBA" id="ARBA00010641"/>
    </source>
</evidence>
<dbReference type="InterPro" id="IPR013249">
    <property type="entry name" value="RNA_pol_sigma70_r4_t2"/>
</dbReference>
<dbReference type="InterPro" id="IPR013324">
    <property type="entry name" value="RNA_pol_sigma_r3/r4-like"/>
</dbReference>
<keyword evidence="9" id="KW-1185">Reference proteome</keyword>
<evidence type="ECO:0000259" key="7">
    <source>
        <dbReference type="Pfam" id="PF08281"/>
    </source>
</evidence>
<dbReference type="Pfam" id="PF08281">
    <property type="entry name" value="Sigma70_r4_2"/>
    <property type="match status" value="1"/>
</dbReference>